<feature type="compositionally biased region" description="Basic and acidic residues" evidence="1">
    <location>
        <begin position="1"/>
        <end position="23"/>
    </location>
</feature>
<dbReference type="RefSeq" id="WP_058484646.1">
    <property type="nucleotide sequence ID" value="NZ_CAAAII010000012.1"/>
</dbReference>
<reference evidence="2 3" key="1">
    <citation type="submission" date="2015-11" db="EMBL/GenBank/DDBJ databases">
        <title>Genomic analysis of 38 Legionella species identifies large and diverse effector repertoires.</title>
        <authorList>
            <person name="Burstein D."/>
            <person name="Amaro F."/>
            <person name="Zusman T."/>
            <person name="Lifshitz Z."/>
            <person name="Cohen O."/>
            <person name="Gilbert J.A."/>
            <person name="Pupko T."/>
            <person name="Shuman H.A."/>
            <person name="Segal G."/>
        </authorList>
    </citation>
    <scope>NUCLEOTIDE SEQUENCE [LARGE SCALE GENOMIC DNA]</scope>
    <source>
        <strain evidence="2 3">Mt.St.Helens-9</strain>
    </source>
</reference>
<organism evidence="2 3">
    <name type="scientific">Legionella spiritensis</name>
    <dbReference type="NCBI Taxonomy" id="452"/>
    <lineage>
        <taxon>Bacteria</taxon>
        <taxon>Pseudomonadati</taxon>
        <taxon>Pseudomonadota</taxon>
        <taxon>Gammaproteobacteria</taxon>
        <taxon>Legionellales</taxon>
        <taxon>Legionellaceae</taxon>
        <taxon>Legionella</taxon>
    </lineage>
</organism>
<comment type="caution">
    <text evidence="2">The sequence shown here is derived from an EMBL/GenBank/DDBJ whole genome shotgun (WGS) entry which is preliminary data.</text>
</comment>
<keyword evidence="3" id="KW-1185">Reference proteome</keyword>
<sequence>MRAKTEKNLLGKSRKLSEDESKQSDGYCAESTDSRPGRFFSRKHQEHSPVTSGDCYIRLFHYSCCNDLSCLDPNYFGTSTVRSSEYKRGISHLVPRVYLYLENKPEPCVSFGASRCYEVLIPTTFSFYDLDKDPLNFHDDVKKECPYPAQYGNLVEHKIKNKGFDGYYSKEFNALISFVKIDLTVNERITNQTVLSF</sequence>
<dbReference type="AlphaFoldDB" id="A0A0W0YW68"/>
<dbReference type="EMBL" id="LNYX01000034">
    <property type="protein sequence ID" value="KTD61113.1"/>
    <property type="molecule type" value="Genomic_DNA"/>
</dbReference>
<protein>
    <submittedName>
        <fullName evidence="2">Uncharacterized protein</fullName>
    </submittedName>
</protein>
<accession>A0A0W0YW68</accession>
<gene>
    <name evidence="2" type="ORF">Lspi_2733</name>
</gene>
<feature type="region of interest" description="Disordered" evidence="1">
    <location>
        <begin position="1"/>
        <end position="33"/>
    </location>
</feature>
<evidence type="ECO:0000313" key="3">
    <source>
        <dbReference type="Proteomes" id="UP000054877"/>
    </source>
</evidence>
<evidence type="ECO:0000313" key="2">
    <source>
        <dbReference type="EMBL" id="KTD61113.1"/>
    </source>
</evidence>
<dbReference type="Proteomes" id="UP000054877">
    <property type="component" value="Unassembled WGS sequence"/>
</dbReference>
<proteinExistence type="predicted"/>
<name>A0A0W0YW68_LEGSP</name>
<dbReference type="PATRIC" id="fig|452.5.peg.3026"/>
<evidence type="ECO:0000256" key="1">
    <source>
        <dbReference type="SAM" id="MobiDB-lite"/>
    </source>
</evidence>